<feature type="domain" description="Phospholipid/glycerol acyltransferase" evidence="1">
    <location>
        <begin position="60"/>
        <end position="216"/>
    </location>
</feature>
<dbReference type="CDD" id="cd07989">
    <property type="entry name" value="LPLAT_AGPAT-like"/>
    <property type="match status" value="1"/>
</dbReference>
<sequence length="381" mass="43626">MNSVSQETIPINQVQPVRTTRFYNWLIDLVYKVRGVAFDSFEEYFPAGSSEEKLHAPYPSVLMANHVSEADIPALAAVYRHVWPKIKFAIPAREDMLGKGFLVNELRPKGIMKLILKMVDATMLIPKFMDYIGCVPIKRPFRDNARELLKKGELRDMVEQEWSFLSEKIAQGRTLFLFPEGTFNHDGYLNQIKKGIYFLRSKFKGLHFNSFTFTYDYFSSKKAELHIGYGDLFPIPEEAGADEVAGIVREKLGKGYAVTTGNLASYLLLKCEGKAKESKAKLLGALKALAETIRAKHPEIYISRRFFEDGLTAAFDSFLHKSKEKGYLKLDGEYVVFDEKLFHPPKEIHNLKKKNLILYHRNQLTFHLPKLEAAWSGLQTV</sequence>
<organism evidence="2 3">
    <name type="scientific">Leptospira fletcheri</name>
    <dbReference type="NCBI Taxonomy" id="2484981"/>
    <lineage>
        <taxon>Bacteria</taxon>
        <taxon>Pseudomonadati</taxon>
        <taxon>Spirochaetota</taxon>
        <taxon>Spirochaetia</taxon>
        <taxon>Leptospirales</taxon>
        <taxon>Leptospiraceae</taxon>
        <taxon>Leptospira</taxon>
    </lineage>
</organism>
<evidence type="ECO:0000313" key="2">
    <source>
        <dbReference type="EMBL" id="TGK09023.1"/>
    </source>
</evidence>
<proteinExistence type="predicted"/>
<gene>
    <name evidence="2" type="ORF">EHO60_13470</name>
</gene>
<evidence type="ECO:0000313" key="3">
    <source>
        <dbReference type="Proteomes" id="UP000298458"/>
    </source>
</evidence>
<dbReference type="AlphaFoldDB" id="A0A4R9GBH3"/>
<dbReference type="SMART" id="SM00563">
    <property type="entry name" value="PlsC"/>
    <property type="match status" value="1"/>
</dbReference>
<dbReference type="EMBL" id="RQET01000009">
    <property type="protein sequence ID" value="TGK09023.1"/>
    <property type="molecule type" value="Genomic_DNA"/>
</dbReference>
<keyword evidence="2" id="KW-0012">Acyltransferase</keyword>
<keyword evidence="2" id="KW-0808">Transferase</keyword>
<dbReference type="Proteomes" id="UP000298458">
    <property type="component" value="Unassembled WGS sequence"/>
</dbReference>
<protein>
    <submittedName>
        <fullName evidence="2">1-acyl-sn-glycerol-3-phosphate acyltransferase</fullName>
    </submittedName>
</protein>
<dbReference type="InterPro" id="IPR002123">
    <property type="entry name" value="Plipid/glycerol_acylTrfase"/>
</dbReference>
<dbReference type="RefSeq" id="WP_135768709.1">
    <property type="nucleotide sequence ID" value="NZ_RQET01000009.1"/>
</dbReference>
<evidence type="ECO:0000259" key="1">
    <source>
        <dbReference type="SMART" id="SM00563"/>
    </source>
</evidence>
<dbReference type="OrthoDB" id="318526at2"/>
<keyword evidence="3" id="KW-1185">Reference proteome</keyword>
<name>A0A4R9GBH3_9LEPT</name>
<accession>A0A4R9GBH3</accession>
<dbReference type="GO" id="GO:0016746">
    <property type="term" value="F:acyltransferase activity"/>
    <property type="evidence" value="ECO:0007669"/>
    <property type="project" value="UniProtKB-KW"/>
</dbReference>
<comment type="caution">
    <text evidence="2">The sequence shown here is derived from an EMBL/GenBank/DDBJ whole genome shotgun (WGS) entry which is preliminary data.</text>
</comment>
<reference evidence="2" key="1">
    <citation type="journal article" date="2019" name="PLoS Negl. Trop. Dis.">
        <title>Revisiting the worldwide diversity of Leptospira species in the environment.</title>
        <authorList>
            <person name="Vincent A.T."/>
            <person name="Schiettekatte O."/>
            <person name="Bourhy P."/>
            <person name="Veyrier F.J."/>
            <person name="Picardeau M."/>
        </authorList>
    </citation>
    <scope>NUCLEOTIDE SEQUENCE [LARGE SCALE GENOMIC DNA]</scope>
    <source>
        <strain evidence="2">SSW15</strain>
    </source>
</reference>
<dbReference type="Pfam" id="PF01553">
    <property type="entry name" value="Acyltransferase"/>
    <property type="match status" value="1"/>
</dbReference>